<feature type="compositionally biased region" description="Acidic residues" evidence="1">
    <location>
        <begin position="422"/>
        <end position="432"/>
    </location>
</feature>
<feature type="region of interest" description="Disordered" evidence="1">
    <location>
        <begin position="1"/>
        <end position="50"/>
    </location>
</feature>
<protein>
    <recommendedName>
        <fullName evidence="2">Ribosomal protein eL8/eL30/eS12/Gadd45 domain-containing protein</fullName>
    </recommendedName>
</protein>
<proteinExistence type="predicted"/>
<feature type="compositionally biased region" description="Basic residues" evidence="1">
    <location>
        <begin position="362"/>
        <end position="374"/>
    </location>
</feature>
<dbReference type="Gene3D" id="3.30.1330.30">
    <property type="match status" value="1"/>
</dbReference>
<dbReference type="InterPro" id="IPR029064">
    <property type="entry name" value="Ribosomal_eL30-like_sf"/>
</dbReference>
<dbReference type="PANTHER" id="PTHR13284:SF4">
    <property type="entry name" value="C2H2-TYPE DOMAIN-CONTAINING PROTEIN"/>
    <property type="match status" value="1"/>
</dbReference>
<dbReference type="GO" id="GO:0003730">
    <property type="term" value="F:mRNA 3'-UTR binding"/>
    <property type="evidence" value="ECO:0007669"/>
    <property type="project" value="TreeGrafter"/>
</dbReference>
<name>A0A7R8W5L7_9CRUS</name>
<dbReference type="GO" id="GO:0005739">
    <property type="term" value="C:mitochondrion"/>
    <property type="evidence" value="ECO:0007669"/>
    <property type="project" value="TreeGrafter"/>
</dbReference>
<feature type="compositionally biased region" description="Basic and acidic residues" evidence="1">
    <location>
        <begin position="465"/>
        <end position="483"/>
    </location>
</feature>
<sequence>MPGVGFPATPLERQHDVRTRGVLRPSFITGSNVPASPLLPSDHQQSSPMSKPLFAQVLKKKPPIQALMKAEAEGKCVMLSPESSSSSMSVDLNHSGLVVHNRGFERVPGSSKEESSYSYKSSKSEGPLLVVGKRYDTPSYEQLQHQRDQRQLRRIPPSKDKQKSTNQQRPKTNQQRPLTNQQRPSSTNQQLPSTSQQRPLTNQQRSSTNQQRPLTNQQRPSTNQQRPPTNLPLTTSQKVNPVDHKLMKKQEDKSTSVHENQWFSKNKRDFGKPKPETKPPKTNEEVAVGHGPSSPSRSVGTLTELPLPQEAPGKSSDSLVSRENSKEAAVSASTQLGENGDSERAQPTDAPGGTAEEEESRKKTKRGKRKKKKAGGADGEEEDGGDGGGTAVDGKRKEGWVTVTRRRKKKTREEGGEKEDNTDWTDMEEEEEKIAVEEPKIIEKKKKVKSEEEKQKIKEKRKLKKMFEREEKIRKASALERGSKNLQIIPASMPLKSQRRRQKKGTAEASGESDQPDSSFTLVANEDQFPSLRTEFPTLRSGITIGSSNLNSVTLWGPSTMKEEKVPGDETISELPPEPSAADEKKKKKAKDPISLDLTLLIKRKKAQGDVKKTMESQLLTSKKKSQLPTKKTVSFVANILDSSAPARRRGKERRVPKAKKPTKFKRAIQAQREEKKADEEKRDRDWRKELDDPVKRSIHTKKFREYCDHFLHSEIDSLVDSVVRDLIRFQDRLHAKDPIKAHAKRRWLCGLKEVLKMAQLKRLKAVIIAPDLEILAELNKTVAAILDEVSPQGTPVIYAMNRRQLGYLSLKKRPVSCIGILDYGGAEVDFKKLLARVEEEREKYQSHLEAARKLLDGNEKVELPKNCSGSDHQGSTTHVTSSLSPSAPPWTPSNKRHDWTGNDAAPIAYQLGFQQATFLTHPSVFQQALESELRSIVN</sequence>
<feature type="region of interest" description="Disordered" evidence="1">
    <location>
        <begin position="865"/>
        <end position="902"/>
    </location>
</feature>
<dbReference type="InterPro" id="IPR004038">
    <property type="entry name" value="Ribosomal_eL8/eL30/eS12/Gad45"/>
</dbReference>
<feature type="compositionally biased region" description="Basic and acidic residues" evidence="1">
    <location>
        <begin position="433"/>
        <end position="442"/>
    </location>
</feature>
<dbReference type="SUPFAM" id="SSF55315">
    <property type="entry name" value="L30e-like"/>
    <property type="match status" value="1"/>
</dbReference>
<dbReference type="GO" id="GO:0035368">
    <property type="term" value="F:selenocysteine insertion sequence binding"/>
    <property type="evidence" value="ECO:0007669"/>
    <property type="project" value="InterPro"/>
</dbReference>
<dbReference type="GO" id="GO:0043021">
    <property type="term" value="F:ribonucleoprotein complex binding"/>
    <property type="evidence" value="ECO:0007669"/>
    <property type="project" value="TreeGrafter"/>
</dbReference>
<dbReference type="InterPro" id="IPR040051">
    <property type="entry name" value="SECISBP2"/>
</dbReference>
<feature type="compositionally biased region" description="Basic and acidic residues" evidence="1">
    <location>
        <begin position="266"/>
        <end position="284"/>
    </location>
</feature>
<feature type="compositionally biased region" description="Polar residues" evidence="1">
    <location>
        <begin position="868"/>
        <end position="886"/>
    </location>
</feature>
<feature type="compositionally biased region" description="Basic and acidic residues" evidence="1">
    <location>
        <begin position="241"/>
        <end position="256"/>
    </location>
</feature>
<reference evidence="3" key="1">
    <citation type="submission" date="2020-11" db="EMBL/GenBank/DDBJ databases">
        <authorList>
            <person name="Tran Van P."/>
        </authorList>
    </citation>
    <scope>NUCLEOTIDE SEQUENCE</scope>
</reference>
<feature type="region of interest" description="Disordered" evidence="1">
    <location>
        <begin position="643"/>
        <end position="687"/>
    </location>
</feature>
<feature type="compositionally biased region" description="Polar residues" evidence="1">
    <location>
        <begin position="512"/>
        <end position="522"/>
    </location>
</feature>
<feature type="region of interest" description="Disordered" evidence="1">
    <location>
        <begin position="103"/>
        <end position="124"/>
    </location>
</feature>
<dbReference type="PANTHER" id="PTHR13284">
    <property type="entry name" value="GH01354P"/>
    <property type="match status" value="1"/>
</dbReference>
<dbReference type="GO" id="GO:1990904">
    <property type="term" value="C:ribonucleoprotein complex"/>
    <property type="evidence" value="ECO:0007669"/>
    <property type="project" value="TreeGrafter"/>
</dbReference>
<dbReference type="Pfam" id="PF01248">
    <property type="entry name" value="Ribosomal_L7Ae"/>
    <property type="match status" value="1"/>
</dbReference>
<dbReference type="AlphaFoldDB" id="A0A7R8W5L7"/>
<feature type="region of interest" description="Disordered" evidence="1">
    <location>
        <begin position="140"/>
        <end position="525"/>
    </location>
</feature>
<organism evidence="3">
    <name type="scientific">Cyprideis torosa</name>
    <dbReference type="NCBI Taxonomy" id="163714"/>
    <lineage>
        <taxon>Eukaryota</taxon>
        <taxon>Metazoa</taxon>
        <taxon>Ecdysozoa</taxon>
        <taxon>Arthropoda</taxon>
        <taxon>Crustacea</taxon>
        <taxon>Oligostraca</taxon>
        <taxon>Ostracoda</taxon>
        <taxon>Podocopa</taxon>
        <taxon>Podocopida</taxon>
        <taxon>Cytherocopina</taxon>
        <taxon>Cytheroidea</taxon>
        <taxon>Cytherideidae</taxon>
        <taxon>Cyprideis</taxon>
    </lineage>
</organism>
<evidence type="ECO:0000256" key="1">
    <source>
        <dbReference type="SAM" id="MobiDB-lite"/>
    </source>
</evidence>
<feature type="compositionally biased region" description="Basic and acidic residues" evidence="1">
    <location>
        <begin position="672"/>
        <end position="687"/>
    </location>
</feature>
<evidence type="ECO:0000259" key="2">
    <source>
        <dbReference type="Pfam" id="PF01248"/>
    </source>
</evidence>
<gene>
    <name evidence="3" type="ORF">CTOB1V02_LOCUS2118</name>
</gene>
<dbReference type="OrthoDB" id="263617at2759"/>
<feature type="compositionally biased region" description="Basic residues" evidence="1">
    <location>
        <begin position="647"/>
        <end position="667"/>
    </location>
</feature>
<feature type="domain" description="Ribosomal protein eL8/eL30/eS12/Gadd45" evidence="2">
    <location>
        <begin position="741"/>
        <end position="828"/>
    </location>
</feature>
<feature type="compositionally biased region" description="Basic and acidic residues" evidence="1">
    <location>
        <begin position="144"/>
        <end position="163"/>
    </location>
</feature>
<feature type="compositionally biased region" description="Polar residues" evidence="1">
    <location>
        <begin position="164"/>
        <end position="239"/>
    </location>
</feature>
<dbReference type="EMBL" id="OB660317">
    <property type="protein sequence ID" value="CAD7224148.1"/>
    <property type="molecule type" value="Genomic_DNA"/>
</dbReference>
<feature type="region of interest" description="Disordered" evidence="1">
    <location>
        <begin position="550"/>
        <end position="592"/>
    </location>
</feature>
<evidence type="ECO:0000313" key="3">
    <source>
        <dbReference type="EMBL" id="CAD7224148.1"/>
    </source>
</evidence>
<feature type="compositionally biased region" description="Basic and acidic residues" evidence="1">
    <location>
        <begin position="411"/>
        <end position="421"/>
    </location>
</feature>
<accession>A0A7R8W5L7</accession>